<dbReference type="InterPro" id="IPR003959">
    <property type="entry name" value="ATPase_AAA_core"/>
</dbReference>
<sequence length="489" mass="54510">MAKQGEFKDLSEDGGFVIVRRPSTITSTIFIEARISKDWSDICESSQLQEALQARLSSPDNSSVVEVGDDIMANPDASITLGQLFETYKDIIQSLKVVEYVGIETASACYTLNTMTVRLQAYQLYDTAREEDSTIPQAETSLMPHVRFDDQWDEYVPIHSTHKMLDIELILARLVFESDLKGELIWMMTNILRFSQRSGAGSRDVNPLILLYGPPGTGKTTLCQGLAQKISIRLNSTYKQTRLIQIKTANLLSKYYSESAKQVDNIFITITRMCQDDPERFICVMIDEVESIAFSREHSTYNGEAQDSLRATNSLLTGLDRAKGLANVIFLCTSNMVSSLDTAFLDRCGLRIAVNPPSSASQYAILCGRIQKLIDRGHITSDRSLPLYDEADIEYRADGDGPGAKIGAQILAILELINSGNAQSIGGISGRSLTQLPELAILRYLRGEDCDIDRALAFIKRFVLSQERQTVEYRGHKRTHSQVDEVSAR</sequence>
<accession>A0A8H8U4U9</accession>
<keyword evidence="1" id="KW-0547">Nucleotide-binding</keyword>
<dbReference type="Pfam" id="PF00004">
    <property type="entry name" value="AAA"/>
    <property type="match status" value="1"/>
</dbReference>
<evidence type="ECO:0000256" key="2">
    <source>
        <dbReference type="ARBA" id="ARBA00022840"/>
    </source>
</evidence>
<dbReference type="PANTHER" id="PTHR45991:SF1">
    <property type="entry name" value="PACHYTENE CHECKPOINT PROTEIN 2 HOMOLOG"/>
    <property type="match status" value="1"/>
</dbReference>
<evidence type="ECO:0000256" key="1">
    <source>
        <dbReference type="ARBA" id="ARBA00022741"/>
    </source>
</evidence>
<keyword evidence="2" id="KW-0067">ATP-binding</keyword>
<comment type="caution">
    <text evidence="4">The sequence shown here is derived from an EMBL/GenBank/DDBJ whole genome shotgun (WGS) entry which is preliminary data.</text>
</comment>
<gene>
    <name evidence="4" type="primary">PCH2</name>
    <name evidence="4" type="ORF">LSUB1_G006572</name>
</gene>
<dbReference type="AlphaFoldDB" id="A0A8H8U4U9"/>
<dbReference type="SMART" id="SM00382">
    <property type="entry name" value="AAA"/>
    <property type="match status" value="1"/>
</dbReference>
<dbReference type="Proteomes" id="UP000462212">
    <property type="component" value="Unassembled WGS sequence"/>
</dbReference>
<dbReference type="GO" id="GO:0005634">
    <property type="term" value="C:nucleus"/>
    <property type="evidence" value="ECO:0007669"/>
    <property type="project" value="TreeGrafter"/>
</dbReference>
<dbReference type="GO" id="GO:0016887">
    <property type="term" value="F:ATP hydrolysis activity"/>
    <property type="evidence" value="ECO:0007669"/>
    <property type="project" value="InterPro"/>
</dbReference>
<organism evidence="4 5">
    <name type="scientific">Lachnellula subtilissima</name>
    <dbReference type="NCBI Taxonomy" id="602034"/>
    <lineage>
        <taxon>Eukaryota</taxon>
        <taxon>Fungi</taxon>
        <taxon>Dikarya</taxon>
        <taxon>Ascomycota</taxon>
        <taxon>Pezizomycotina</taxon>
        <taxon>Leotiomycetes</taxon>
        <taxon>Helotiales</taxon>
        <taxon>Lachnaceae</taxon>
        <taxon>Lachnellula</taxon>
    </lineage>
</organism>
<dbReference type="GO" id="GO:0051598">
    <property type="term" value="P:meiotic recombination checkpoint signaling"/>
    <property type="evidence" value="ECO:0007669"/>
    <property type="project" value="TreeGrafter"/>
</dbReference>
<feature type="domain" description="AAA+ ATPase" evidence="3">
    <location>
        <begin position="205"/>
        <end position="359"/>
    </location>
</feature>
<dbReference type="OrthoDB" id="5925at2759"/>
<dbReference type="EMBL" id="QGMJ01000747">
    <property type="protein sequence ID" value="TVY33753.1"/>
    <property type="molecule type" value="Genomic_DNA"/>
</dbReference>
<dbReference type="InterPro" id="IPR027417">
    <property type="entry name" value="P-loop_NTPase"/>
</dbReference>
<evidence type="ECO:0000313" key="5">
    <source>
        <dbReference type="Proteomes" id="UP000462212"/>
    </source>
</evidence>
<name>A0A8H8U4U9_9HELO</name>
<protein>
    <submittedName>
        <fullName evidence="4">Pachytene checkpoint protein-like protein</fullName>
    </submittedName>
</protein>
<evidence type="ECO:0000259" key="3">
    <source>
        <dbReference type="SMART" id="SM00382"/>
    </source>
</evidence>
<dbReference type="InterPro" id="IPR003593">
    <property type="entry name" value="AAA+_ATPase"/>
</dbReference>
<evidence type="ECO:0000313" key="4">
    <source>
        <dbReference type="EMBL" id="TVY33753.1"/>
    </source>
</evidence>
<dbReference type="GO" id="GO:0005694">
    <property type="term" value="C:chromosome"/>
    <property type="evidence" value="ECO:0007669"/>
    <property type="project" value="TreeGrafter"/>
</dbReference>
<dbReference type="Gene3D" id="3.40.50.300">
    <property type="entry name" value="P-loop containing nucleotide triphosphate hydrolases"/>
    <property type="match status" value="1"/>
</dbReference>
<dbReference type="SUPFAM" id="SSF52540">
    <property type="entry name" value="P-loop containing nucleoside triphosphate hydrolases"/>
    <property type="match status" value="1"/>
</dbReference>
<dbReference type="GO" id="GO:0007131">
    <property type="term" value="P:reciprocal meiotic recombination"/>
    <property type="evidence" value="ECO:0007669"/>
    <property type="project" value="TreeGrafter"/>
</dbReference>
<dbReference type="InterPro" id="IPR044539">
    <property type="entry name" value="Pch2-like"/>
</dbReference>
<reference evidence="4 5" key="1">
    <citation type="submission" date="2018-05" db="EMBL/GenBank/DDBJ databases">
        <title>Genome sequencing and assembly of the regulated plant pathogen Lachnellula willkommii and related sister species for the development of diagnostic species identification markers.</title>
        <authorList>
            <person name="Giroux E."/>
            <person name="Bilodeau G."/>
        </authorList>
    </citation>
    <scope>NUCLEOTIDE SEQUENCE [LARGE SCALE GENOMIC DNA]</scope>
    <source>
        <strain evidence="4 5">CBS 197.66</strain>
    </source>
</reference>
<proteinExistence type="predicted"/>
<dbReference type="GO" id="GO:0005524">
    <property type="term" value="F:ATP binding"/>
    <property type="evidence" value="ECO:0007669"/>
    <property type="project" value="UniProtKB-KW"/>
</dbReference>
<dbReference type="PANTHER" id="PTHR45991">
    <property type="entry name" value="PACHYTENE CHECKPOINT PROTEIN 2"/>
    <property type="match status" value="1"/>
</dbReference>
<keyword evidence="5" id="KW-1185">Reference proteome</keyword>